<name>A0A1G2KNL7_9BACT</name>
<accession>A0A1G2KNL7</accession>
<gene>
    <name evidence="1" type="ORF">A3C11_00900</name>
</gene>
<dbReference type="EMBL" id="MHQJ01000030">
    <property type="protein sequence ID" value="OHA01018.1"/>
    <property type="molecule type" value="Genomic_DNA"/>
</dbReference>
<reference evidence="1 2" key="1">
    <citation type="journal article" date="2016" name="Nat. Commun.">
        <title>Thousands of microbial genomes shed light on interconnected biogeochemical processes in an aquifer system.</title>
        <authorList>
            <person name="Anantharaman K."/>
            <person name="Brown C.T."/>
            <person name="Hug L.A."/>
            <person name="Sharon I."/>
            <person name="Castelle C.J."/>
            <person name="Probst A.J."/>
            <person name="Thomas B.C."/>
            <person name="Singh A."/>
            <person name="Wilkins M.J."/>
            <person name="Karaoz U."/>
            <person name="Brodie E.L."/>
            <person name="Williams K.H."/>
            <person name="Hubbard S.S."/>
            <person name="Banfield J.F."/>
        </authorList>
    </citation>
    <scope>NUCLEOTIDE SEQUENCE [LARGE SCALE GENOMIC DNA]</scope>
</reference>
<sequence length="223" mass="25277">MSPTTINSPGIEETRAILEDAPVILGGRRVLWRDQVARVWEIECLGDTRACFRYTLDDLKQCADQNRKDGTEWCLYYFPGHSLAEQYVVAGCGPERFEPSSSTQVEIDESWGTVELPEQGYVLIDLRPRFQGVSWHQQETKIYRLGREYERAYEAVVSSAVVSSRRLYETRYLDGVWHWGQDFAADGGRIRVGDSPAGLHVTGSSSWFKLAGLGACIVRRPRP</sequence>
<comment type="caution">
    <text evidence="1">The sequence shown here is derived from an EMBL/GenBank/DDBJ whole genome shotgun (WGS) entry which is preliminary data.</text>
</comment>
<evidence type="ECO:0000313" key="1">
    <source>
        <dbReference type="EMBL" id="OHA01018.1"/>
    </source>
</evidence>
<organism evidence="1 2">
    <name type="scientific">Candidatus Sungbacteria bacterium RIFCSPHIGHO2_02_FULL_49_12</name>
    <dbReference type="NCBI Taxonomy" id="1802271"/>
    <lineage>
        <taxon>Bacteria</taxon>
        <taxon>Candidatus Sungiibacteriota</taxon>
    </lineage>
</organism>
<dbReference type="AlphaFoldDB" id="A0A1G2KNL7"/>
<proteinExistence type="predicted"/>
<dbReference type="Proteomes" id="UP000177362">
    <property type="component" value="Unassembled WGS sequence"/>
</dbReference>
<protein>
    <submittedName>
        <fullName evidence="1">Uncharacterized protein</fullName>
    </submittedName>
</protein>
<evidence type="ECO:0000313" key="2">
    <source>
        <dbReference type="Proteomes" id="UP000177362"/>
    </source>
</evidence>